<evidence type="ECO:0000313" key="10">
    <source>
        <dbReference type="Proteomes" id="UP001338582"/>
    </source>
</evidence>
<dbReference type="GO" id="GO:0005774">
    <property type="term" value="C:vacuolar membrane"/>
    <property type="evidence" value="ECO:0007669"/>
    <property type="project" value="TreeGrafter"/>
</dbReference>
<feature type="transmembrane region" description="Helical" evidence="7">
    <location>
        <begin position="216"/>
        <end position="240"/>
    </location>
</feature>
<dbReference type="GO" id="GO:0015179">
    <property type="term" value="F:L-amino acid transmembrane transporter activity"/>
    <property type="evidence" value="ECO:0007669"/>
    <property type="project" value="TreeGrafter"/>
</dbReference>
<dbReference type="EMBL" id="CP138897">
    <property type="protein sequence ID" value="WPK26085.1"/>
    <property type="molecule type" value="Genomic_DNA"/>
</dbReference>
<dbReference type="KEGG" id="asau:88174494"/>
<gene>
    <name evidence="9" type="ORF">PUMCH_003430</name>
</gene>
<feature type="transmembrane region" description="Helical" evidence="7">
    <location>
        <begin position="171"/>
        <end position="195"/>
    </location>
</feature>
<dbReference type="AlphaFoldDB" id="A0AAX4HED1"/>
<evidence type="ECO:0000256" key="7">
    <source>
        <dbReference type="SAM" id="Phobius"/>
    </source>
</evidence>
<feature type="transmembrane region" description="Helical" evidence="7">
    <location>
        <begin position="399"/>
        <end position="420"/>
    </location>
</feature>
<feature type="transmembrane region" description="Helical" evidence="7">
    <location>
        <begin position="359"/>
        <end position="379"/>
    </location>
</feature>
<sequence length="539" mass="57928">MSAGGHNGEGGAARRQSFLDIGGPNSITNFASSLQRAHIYMEQAVNDGASMYEGQASGDLSPCTSPQPVLPYAGANGTSGKGASSYGSTAHSHRQGGGCSEQFRNFDFPHDEETAVAEPLHRTASRRESISSTVIGFGSSTAPQTIFNSVNTLMGIAMLSLPFAFRLTGWVLATVQLCLVAWVTSKTAKILGLILRKNKHLFSYGDIAYAYGGSKFHAFATFTFTLDLLGALLSLVLIFADSFSILFPRVNAVVFKLLIVAVTFVTSFLPLSTVSFISLFGVMCSGAVLVCVGICGFFSTKTPGSLLYPAATSLWPSSFLDILLSWGLFMAPWGGHPVFPELYRDMRHPRKYDMCCNSAFLFTFLLDYAIGAVGYLMFGADAKDSLTKNLMSNKAYPDWVSPACCTLLGLLLASKLALIVRPVITVAERLIPSKESEFITYKNGSRASESPVKAIFARIIVLSLVFVMSILFTSFGQIMAFFGSAICFTICVTLPLLFHMKFNKEEMSIYLRGLTAVGVVFGVIGAVGGTYAAVVETPS</sequence>
<dbReference type="Pfam" id="PF01490">
    <property type="entry name" value="Aa_trans"/>
    <property type="match status" value="1"/>
</dbReference>
<feature type="region of interest" description="Disordered" evidence="6">
    <location>
        <begin position="52"/>
        <end position="104"/>
    </location>
</feature>
<evidence type="ECO:0000256" key="3">
    <source>
        <dbReference type="ARBA" id="ARBA00022692"/>
    </source>
</evidence>
<evidence type="ECO:0000256" key="4">
    <source>
        <dbReference type="ARBA" id="ARBA00022989"/>
    </source>
</evidence>
<dbReference type="Proteomes" id="UP001338582">
    <property type="component" value="Chromosome 4"/>
</dbReference>
<feature type="compositionally biased region" description="Polar residues" evidence="6">
    <location>
        <begin position="76"/>
        <end position="90"/>
    </location>
</feature>
<organism evidence="9 10">
    <name type="scientific">Australozyma saopauloensis</name>
    <dbReference type="NCBI Taxonomy" id="291208"/>
    <lineage>
        <taxon>Eukaryota</taxon>
        <taxon>Fungi</taxon>
        <taxon>Dikarya</taxon>
        <taxon>Ascomycota</taxon>
        <taxon>Saccharomycotina</taxon>
        <taxon>Pichiomycetes</taxon>
        <taxon>Metschnikowiaceae</taxon>
        <taxon>Australozyma</taxon>
    </lineage>
</organism>
<dbReference type="InterPro" id="IPR013057">
    <property type="entry name" value="AA_transpt_TM"/>
</dbReference>
<feature type="transmembrane region" description="Helical" evidence="7">
    <location>
        <begin position="246"/>
        <end position="269"/>
    </location>
</feature>
<reference evidence="9 10" key="1">
    <citation type="submission" date="2023-10" db="EMBL/GenBank/DDBJ databases">
        <title>Draft Genome Sequence of Candida saopaulonensis from a very Premature Infant with Sepsis.</title>
        <authorList>
            <person name="Ning Y."/>
            <person name="Dai R."/>
            <person name="Xiao M."/>
            <person name="Xu Y."/>
            <person name="Yan Q."/>
            <person name="Zhang L."/>
        </authorList>
    </citation>
    <scope>NUCLEOTIDE SEQUENCE [LARGE SCALE GENOMIC DNA]</scope>
    <source>
        <strain evidence="9 10">19XY460</strain>
    </source>
</reference>
<dbReference type="RefSeq" id="XP_062878467.1">
    <property type="nucleotide sequence ID" value="XM_063022397.1"/>
</dbReference>
<keyword evidence="5 7" id="KW-0472">Membrane</keyword>
<accession>A0AAX4HED1</accession>
<evidence type="ECO:0000313" key="9">
    <source>
        <dbReference type="EMBL" id="WPK26085.1"/>
    </source>
</evidence>
<feature type="domain" description="Amino acid transporter transmembrane" evidence="8">
    <location>
        <begin position="139"/>
        <end position="534"/>
    </location>
</feature>
<feature type="transmembrane region" description="Helical" evidence="7">
    <location>
        <begin position="319"/>
        <end position="339"/>
    </location>
</feature>
<comment type="subcellular location">
    <subcellularLocation>
        <location evidence="1">Membrane</location>
        <topology evidence="1">Multi-pass membrane protein</topology>
    </subcellularLocation>
</comment>
<name>A0AAX4HED1_9ASCO</name>
<feature type="transmembrane region" description="Helical" evidence="7">
    <location>
        <begin position="478"/>
        <end position="498"/>
    </location>
</feature>
<feature type="transmembrane region" description="Helical" evidence="7">
    <location>
        <begin position="276"/>
        <end position="299"/>
    </location>
</feature>
<evidence type="ECO:0000256" key="1">
    <source>
        <dbReference type="ARBA" id="ARBA00004141"/>
    </source>
</evidence>
<dbReference type="GeneID" id="88174494"/>
<protein>
    <recommendedName>
        <fullName evidence="8">Amino acid transporter transmembrane domain-containing protein</fullName>
    </recommendedName>
</protein>
<evidence type="ECO:0000256" key="5">
    <source>
        <dbReference type="ARBA" id="ARBA00023136"/>
    </source>
</evidence>
<evidence type="ECO:0000256" key="6">
    <source>
        <dbReference type="SAM" id="MobiDB-lite"/>
    </source>
</evidence>
<dbReference type="PANTHER" id="PTHR22950:SF349">
    <property type="entry name" value="AMINO ACID TRANSPORTER TRANSMEMBRANE DOMAIN-CONTAINING PROTEIN"/>
    <property type="match status" value="1"/>
</dbReference>
<proteinExistence type="inferred from homology"/>
<keyword evidence="3 7" id="KW-0812">Transmembrane</keyword>
<feature type="transmembrane region" description="Helical" evidence="7">
    <location>
        <begin position="510"/>
        <end position="534"/>
    </location>
</feature>
<feature type="transmembrane region" description="Helical" evidence="7">
    <location>
        <begin position="455"/>
        <end position="472"/>
    </location>
</feature>
<dbReference type="PANTHER" id="PTHR22950">
    <property type="entry name" value="AMINO ACID TRANSPORTER"/>
    <property type="match status" value="1"/>
</dbReference>
<evidence type="ECO:0000259" key="8">
    <source>
        <dbReference type="Pfam" id="PF01490"/>
    </source>
</evidence>
<comment type="similarity">
    <text evidence="2">Belongs to the amino acid/polyamine transporter 2 family.</text>
</comment>
<evidence type="ECO:0000256" key="2">
    <source>
        <dbReference type="ARBA" id="ARBA00008066"/>
    </source>
</evidence>
<keyword evidence="4 7" id="KW-1133">Transmembrane helix</keyword>
<keyword evidence="10" id="KW-1185">Reference proteome</keyword>